<evidence type="ECO:0000256" key="1">
    <source>
        <dbReference type="SAM" id="MobiDB-lite"/>
    </source>
</evidence>
<dbReference type="PANTHER" id="PTHR42941">
    <property type="entry name" value="SLL1037 PROTEIN"/>
    <property type="match status" value="1"/>
</dbReference>
<comment type="caution">
    <text evidence="2">The sequence shown here is derived from an EMBL/GenBank/DDBJ whole genome shotgun (WGS) entry which is preliminary data.</text>
</comment>
<dbReference type="EMBL" id="JACYXT010000005">
    <property type="protein sequence ID" value="MBD9724357.1"/>
    <property type="molecule type" value="Genomic_DNA"/>
</dbReference>
<evidence type="ECO:0000313" key="2">
    <source>
        <dbReference type="EMBL" id="MBD9724357.1"/>
    </source>
</evidence>
<reference evidence="2" key="1">
    <citation type="submission" date="2020-09" db="EMBL/GenBank/DDBJ databases">
        <title>Streptomyces canutascabiei sp. nov., which causes potato common scab and is distributed across the world.</title>
        <authorList>
            <person name="Nguyen H.P."/>
            <person name="Weisberg A.J."/>
            <person name="Chang J.H."/>
            <person name="Clarke C.R."/>
        </authorList>
    </citation>
    <scope>NUCLEOTIDE SEQUENCE</scope>
    <source>
        <strain evidence="2">ID-01-6.2a</strain>
    </source>
</reference>
<sequence>MTGEEARGGTGERARGGTGERARGVTGPAPRPTRRAALRAALGAAACTGLLAGVAAADVRHADRGPEGELRIATGEPDGFYTAFGRLLADQVTTVYPRLSCEVVNSEGSVANVRLLQARRAETALALADIAWAAYGGTAPFDRAVPLRAIGRVYENYIQLAVRADSTVRGVVDLAGRTVSLGAPGSGGAVLGDRLLRAAGLTPGGDVRVRHLLMPRAARAMRDGAIDALLVAGGVPLPVLSGLEARPGIRLLPLAGLLPRLRGGPGPAGSGPAGSGPTGSGLEAVTVPAGAYRGTPEVATIGVANLLLCRPDLPVPVAAALTRVLVRRATRLVPTTALGTQFLDVRSLISTGAVPLHPGAVAAYRELHG</sequence>
<accession>A0A927L2N1</accession>
<feature type="compositionally biased region" description="Basic and acidic residues" evidence="1">
    <location>
        <begin position="1"/>
        <end position="23"/>
    </location>
</feature>
<dbReference type="PANTHER" id="PTHR42941:SF1">
    <property type="entry name" value="SLL1037 PROTEIN"/>
    <property type="match status" value="1"/>
</dbReference>
<organism evidence="2 3">
    <name type="scientific">Streptomyces caniscabiei</name>
    <dbReference type="NCBI Taxonomy" id="2746961"/>
    <lineage>
        <taxon>Bacteria</taxon>
        <taxon>Bacillati</taxon>
        <taxon>Actinomycetota</taxon>
        <taxon>Actinomycetes</taxon>
        <taxon>Kitasatosporales</taxon>
        <taxon>Streptomycetaceae</taxon>
        <taxon>Streptomyces</taxon>
    </lineage>
</organism>
<feature type="region of interest" description="Disordered" evidence="1">
    <location>
        <begin position="1"/>
        <end position="32"/>
    </location>
</feature>
<proteinExistence type="predicted"/>
<dbReference type="AlphaFoldDB" id="A0A927L2N1"/>
<dbReference type="Proteomes" id="UP000661025">
    <property type="component" value="Unassembled WGS sequence"/>
</dbReference>
<dbReference type="InterPro" id="IPR006311">
    <property type="entry name" value="TAT_signal"/>
</dbReference>
<dbReference type="InterPro" id="IPR011852">
    <property type="entry name" value="TRAP_TAXI"/>
</dbReference>
<dbReference type="SUPFAM" id="SSF53850">
    <property type="entry name" value="Periplasmic binding protein-like II"/>
    <property type="match status" value="1"/>
</dbReference>
<dbReference type="Gene3D" id="3.40.190.10">
    <property type="entry name" value="Periplasmic binding protein-like II"/>
    <property type="match status" value="2"/>
</dbReference>
<dbReference type="Pfam" id="PF16868">
    <property type="entry name" value="NMT1_3"/>
    <property type="match status" value="1"/>
</dbReference>
<feature type="region of interest" description="Disordered" evidence="1">
    <location>
        <begin position="263"/>
        <end position="282"/>
    </location>
</feature>
<feature type="compositionally biased region" description="Gly residues" evidence="1">
    <location>
        <begin position="263"/>
        <end position="279"/>
    </location>
</feature>
<dbReference type="PROSITE" id="PS51318">
    <property type="entry name" value="TAT"/>
    <property type="match status" value="1"/>
</dbReference>
<dbReference type="NCBIfam" id="TIGR02122">
    <property type="entry name" value="TRAP_TAXI"/>
    <property type="match status" value="1"/>
</dbReference>
<evidence type="ECO:0000313" key="3">
    <source>
        <dbReference type="Proteomes" id="UP000661025"/>
    </source>
</evidence>
<name>A0A927L2N1_9ACTN</name>
<gene>
    <name evidence="2" type="ORF">IHE70_14250</name>
</gene>
<protein>
    <submittedName>
        <fullName evidence="2">TAXI family TRAP transporter solute-binding subunit</fullName>
    </submittedName>
</protein>